<accession>A0A3M7S2W5</accession>
<gene>
    <name evidence="1" type="ORF">BpHYR1_000757</name>
</gene>
<sequence>MHPLISVWPCFVYCKFAFQDQNLNKSLCQLIISFTTANSDFVSLPKTNSNLKTKNIYKAMFC</sequence>
<name>A0A3M7S2W5_BRAPC</name>
<evidence type="ECO:0000313" key="2">
    <source>
        <dbReference type="Proteomes" id="UP000276133"/>
    </source>
</evidence>
<comment type="caution">
    <text evidence="1">The sequence shown here is derived from an EMBL/GenBank/DDBJ whole genome shotgun (WGS) entry which is preliminary data.</text>
</comment>
<keyword evidence="2" id="KW-1185">Reference proteome</keyword>
<proteinExistence type="predicted"/>
<reference evidence="1 2" key="1">
    <citation type="journal article" date="2018" name="Sci. Rep.">
        <title>Genomic signatures of local adaptation to the degree of environmental predictability in rotifers.</title>
        <authorList>
            <person name="Franch-Gras L."/>
            <person name="Hahn C."/>
            <person name="Garcia-Roger E.M."/>
            <person name="Carmona M.J."/>
            <person name="Serra M."/>
            <person name="Gomez A."/>
        </authorList>
    </citation>
    <scope>NUCLEOTIDE SEQUENCE [LARGE SCALE GENOMIC DNA]</scope>
    <source>
        <strain evidence="1">HYR1</strain>
    </source>
</reference>
<protein>
    <submittedName>
        <fullName evidence="1">Uncharacterized protein</fullName>
    </submittedName>
</protein>
<organism evidence="1 2">
    <name type="scientific">Brachionus plicatilis</name>
    <name type="common">Marine rotifer</name>
    <name type="synonym">Brachionus muelleri</name>
    <dbReference type="NCBI Taxonomy" id="10195"/>
    <lineage>
        <taxon>Eukaryota</taxon>
        <taxon>Metazoa</taxon>
        <taxon>Spiralia</taxon>
        <taxon>Gnathifera</taxon>
        <taxon>Rotifera</taxon>
        <taxon>Eurotatoria</taxon>
        <taxon>Monogononta</taxon>
        <taxon>Pseudotrocha</taxon>
        <taxon>Ploima</taxon>
        <taxon>Brachionidae</taxon>
        <taxon>Brachionus</taxon>
    </lineage>
</organism>
<dbReference type="EMBL" id="REGN01002120">
    <property type="protein sequence ID" value="RNA30166.1"/>
    <property type="molecule type" value="Genomic_DNA"/>
</dbReference>
<evidence type="ECO:0000313" key="1">
    <source>
        <dbReference type="EMBL" id="RNA30166.1"/>
    </source>
</evidence>
<dbReference type="Proteomes" id="UP000276133">
    <property type="component" value="Unassembled WGS sequence"/>
</dbReference>
<dbReference type="AlphaFoldDB" id="A0A3M7S2W5"/>